<organism evidence="8 9">
    <name type="scientific">Apiospora saccharicola</name>
    <dbReference type="NCBI Taxonomy" id="335842"/>
    <lineage>
        <taxon>Eukaryota</taxon>
        <taxon>Fungi</taxon>
        <taxon>Dikarya</taxon>
        <taxon>Ascomycota</taxon>
        <taxon>Pezizomycotina</taxon>
        <taxon>Sordariomycetes</taxon>
        <taxon>Xylariomycetidae</taxon>
        <taxon>Amphisphaeriales</taxon>
        <taxon>Apiosporaceae</taxon>
        <taxon>Apiospora</taxon>
    </lineage>
</organism>
<accession>A0ABR1U5X0</accession>
<dbReference type="Proteomes" id="UP001446871">
    <property type="component" value="Unassembled WGS sequence"/>
</dbReference>
<sequence length="506" mass="56459">MGLKKRRAAVLEKRMFGQLDVGFNLHDALMQNPDTDDMEVTYNSGSPLFAQDFGSGVASSSAPDTSTDPIQMVPEALSPPQIIPGPSPEASRATPLLVTDCMRAELCHCSTPLFDPLRYSGWASQRPWPSKSHMCLQHAVWTIAASRSSQFHSMQDPLYQETRKMLHGLEFDDEYHEIPFRLQRLQAVILVAIYEFAQNLFHRAWTTSGQAIRAVQMMRLYCLDEISVAPLNRDQDRVTMEEMRRAFWMVYFVDTLFCGIDGIPLTLGESGVSIRLPAAGFEDEGEQSVNQPYLSELVTASATSIENPMAQCIIFATLWAKIISNSNQGNDTNDGAIGSMDYYERFAATLKHRSNLFFKSYSPSRVQADPLLFFAGLLAHCTTLSFGRIATLNRVSSGGPWDQLASDHEPRITHAADEIGRLLKLFPRVSFLKIHPLLAIPLAHGTKFLAAQSDQEADGEADMLRVVRMFHKLGESKFNANSSWDLLTLPVSWVEGNLIRNSGLFS</sequence>
<name>A0ABR1U5X0_9PEZI</name>
<evidence type="ECO:0000313" key="8">
    <source>
        <dbReference type="EMBL" id="KAK8053450.1"/>
    </source>
</evidence>
<evidence type="ECO:0000313" key="9">
    <source>
        <dbReference type="Proteomes" id="UP001446871"/>
    </source>
</evidence>
<evidence type="ECO:0000256" key="6">
    <source>
        <dbReference type="ARBA" id="ARBA00023242"/>
    </source>
</evidence>
<dbReference type="CDD" id="cd12148">
    <property type="entry name" value="fungal_TF_MHR"/>
    <property type="match status" value="1"/>
</dbReference>
<feature type="domain" description="Xylanolytic transcriptional activator regulatory" evidence="7">
    <location>
        <begin position="204"/>
        <end position="283"/>
    </location>
</feature>
<protein>
    <recommendedName>
        <fullName evidence="7">Xylanolytic transcriptional activator regulatory domain-containing protein</fullName>
    </recommendedName>
</protein>
<dbReference type="PANTHER" id="PTHR47338">
    <property type="entry name" value="ZN(II)2CYS6 TRANSCRIPTION FACTOR (EUROFUNG)-RELATED"/>
    <property type="match status" value="1"/>
</dbReference>
<dbReference type="Pfam" id="PF04082">
    <property type="entry name" value="Fungal_trans"/>
    <property type="match status" value="1"/>
</dbReference>
<reference evidence="8 9" key="1">
    <citation type="submission" date="2023-01" db="EMBL/GenBank/DDBJ databases">
        <title>Analysis of 21 Apiospora genomes using comparative genomics revels a genus with tremendous synthesis potential of carbohydrate active enzymes and secondary metabolites.</title>
        <authorList>
            <person name="Sorensen T."/>
        </authorList>
    </citation>
    <scope>NUCLEOTIDE SEQUENCE [LARGE SCALE GENOMIC DNA]</scope>
    <source>
        <strain evidence="8 9">CBS 83171</strain>
    </source>
</reference>
<gene>
    <name evidence="8" type="ORF">PG996_012751</name>
</gene>
<evidence type="ECO:0000256" key="4">
    <source>
        <dbReference type="ARBA" id="ARBA00023125"/>
    </source>
</evidence>
<evidence type="ECO:0000256" key="1">
    <source>
        <dbReference type="ARBA" id="ARBA00004123"/>
    </source>
</evidence>
<proteinExistence type="predicted"/>
<keyword evidence="5" id="KW-0804">Transcription</keyword>
<dbReference type="SMART" id="SM00906">
    <property type="entry name" value="Fungal_trans"/>
    <property type="match status" value="1"/>
</dbReference>
<keyword evidence="9" id="KW-1185">Reference proteome</keyword>
<keyword evidence="4" id="KW-0238">DNA-binding</keyword>
<dbReference type="InterPro" id="IPR007219">
    <property type="entry name" value="XnlR_reg_dom"/>
</dbReference>
<dbReference type="PANTHER" id="PTHR47338:SF3">
    <property type="entry name" value="C6 FINGER DOMAIN TRANSCRIPTION FACTOR DBAA-RELATED"/>
    <property type="match status" value="1"/>
</dbReference>
<evidence type="ECO:0000256" key="3">
    <source>
        <dbReference type="ARBA" id="ARBA00023015"/>
    </source>
</evidence>
<dbReference type="InterPro" id="IPR050815">
    <property type="entry name" value="TF_fung"/>
</dbReference>
<evidence type="ECO:0000256" key="5">
    <source>
        <dbReference type="ARBA" id="ARBA00023163"/>
    </source>
</evidence>
<comment type="caution">
    <text evidence="8">The sequence shown here is derived from an EMBL/GenBank/DDBJ whole genome shotgun (WGS) entry which is preliminary data.</text>
</comment>
<evidence type="ECO:0000259" key="7">
    <source>
        <dbReference type="SMART" id="SM00906"/>
    </source>
</evidence>
<dbReference type="EMBL" id="JAQQWM010000008">
    <property type="protein sequence ID" value="KAK8053450.1"/>
    <property type="molecule type" value="Genomic_DNA"/>
</dbReference>
<keyword evidence="2" id="KW-0479">Metal-binding</keyword>
<evidence type="ECO:0000256" key="2">
    <source>
        <dbReference type="ARBA" id="ARBA00022723"/>
    </source>
</evidence>
<comment type="subcellular location">
    <subcellularLocation>
        <location evidence="1">Nucleus</location>
    </subcellularLocation>
</comment>
<keyword evidence="3" id="KW-0805">Transcription regulation</keyword>
<keyword evidence="6" id="KW-0539">Nucleus</keyword>